<evidence type="ECO:0008006" key="4">
    <source>
        <dbReference type="Google" id="ProtNLM"/>
    </source>
</evidence>
<evidence type="ECO:0000313" key="3">
    <source>
        <dbReference type="Proteomes" id="UP001316384"/>
    </source>
</evidence>
<gene>
    <name evidence="2" type="ORF">NP048_06940</name>
</gene>
<keyword evidence="3" id="KW-1185">Reference proteome</keyword>
<sequence>MNPDERRLGFVMVEDSDDARLFIELSSYAVDLVEARDALALALALQSTAPADSPLQSAERSLIANAAMAYCRTFVSSKVRRPMTTFVQIPARVCATHDLVAKFRNRTIAHSQSDLSVTYAVGVLDADTHQVLDVSAPSISSTMPPEQVRNFIELVAAVTAELDDVIAPVRTRLMAKLAAADRATLLEAGLSPTPRMLPATEFGSPRSRPPYPTTHPIYLGDGNPPVSHGS</sequence>
<evidence type="ECO:0000256" key="1">
    <source>
        <dbReference type="SAM" id="MobiDB-lite"/>
    </source>
</evidence>
<dbReference type="Proteomes" id="UP001316384">
    <property type="component" value="Chromosome"/>
</dbReference>
<reference evidence="2 3" key="1">
    <citation type="submission" date="2022-07" db="EMBL/GenBank/DDBJ databases">
        <title>Novel species in genus cellulomonas.</title>
        <authorList>
            <person name="Ye L."/>
        </authorList>
    </citation>
    <scope>NUCLEOTIDE SEQUENCE [LARGE SCALE GENOMIC DNA]</scope>
    <source>
        <strain evidence="3">zg-B89</strain>
    </source>
</reference>
<proteinExistence type="predicted"/>
<organism evidence="2 3">
    <name type="scientific">Cellulomonas xiejunii</name>
    <dbReference type="NCBI Taxonomy" id="2968083"/>
    <lineage>
        <taxon>Bacteria</taxon>
        <taxon>Bacillati</taxon>
        <taxon>Actinomycetota</taxon>
        <taxon>Actinomycetes</taxon>
        <taxon>Micrococcales</taxon>
        <taxon>Cellulomonadaceae</taxon>
        <taxon>Cellulomonas</taxon>
    </lineage>
</organism>
<dbReference type="EMBL" id="CP101987">
    <property type="protein sequence ID" value="UUI73165.1"/>
    <property type="molecule type" value="Genomic_DNA"/>
</dbReference>
<name>A0ABY5KVI6_9CELL</name>
<dbReference type="RefSeq" id="WP_227577476.1">
    <property type="nucleotide sequence ID" value="NZ_CP101987.1"/>
</dbReference>
<evidence type="ECO:0000313" key="2">
    <source>
        <dbReference type="EMBL" id="UUI73165.1"/>
    </source>
</evidence>
<feature type="region of interest" description="Disordered" evidence="1">
    <location>
        <begin position="196"/>
        <end position="230"/>
    </location>
</feature>
<accession>A0ABY5KVI6</accession>
<protein>
    <recommendedName>
        <fullName evidence="4">DUF222 domain-containing protein</fullName>
    </recommendedName>
</protein>